<protein>
    <recommendedName>
        <fullName evidence="4">T9SS type A sorting domain-containing protein</fullName>
    </recommendedName>
</protein>
<keyword evidence="3" id="KW-1185">Reference proteome</keyword>
<accession>A0ABP7MWW7</accession>
<evidence type="ECO:0000313" key="3">
    <source>
        <dbReference type="Proteomes" id="UP001499909"/>
    </source>
</evidence>
<evidence type="ECO:0000313" key="2">
    <source>
        <dbReference type="EMBL" id="GAA3931825.1"/>
    </source>
</evidence>
<evidence type="ECO:0000256" key="1">
    <source>
        <dbReference type="SAM" id="SignalP"/>
    </source>
</evidence>
<reference evidence="3" key="1">
    <citation type="journal article" date="2019" name="Int. J. Syst. Evol. Microbiol.">
        <title>The Global Catalogue of Microorganisms (GCM) 10K type strain sequencing project: providing services to taxonomists for standard genome sequencing and annotation.</title>
        <authorList>
            <consortium name="The Broad Institute Genomics Platform"/>
            <consortium name="The Broad Institute Genome Sequencing Center for Infectious Disease"/>
            <person name="Wu L."/>
            <person name="Ma J."/>
        </authorList>
    </citation>
    <scope>NUCLEOTIDE SEQUENCE [LARGE SCALE GENOMIC DNA]</scope>
    <source>
        <strain evidence="3">JCM 17214</strain>
    </source>
</reference>
<proteinExistence type="predicted"/>
<organism evidence="2 3">
    <name type="scientific">Hymenobacter algoricola</name>
    <dbReference type="NCBI Taxonomy" id="486267"/>
    <lineage>
        <taxon>Bacteria</taxon>
        <taxon>Pseudomonadati</taxon>
        <taxon>Bacteroidota</taxon>
        <taxon>Cytophagia</taxon>
        <taxon>Cytophagales</taxon>
        <taxon>Hymenobacteraceae</taxon>
        <taxon>Hymenobacter</taxon>
    </lineage>
</organism>
<feature type="chain" id="PRO_5045042657" description="T9SS type A sorting domain-containing protein" evidence="1">
    <location>
        <begin position="23"/>
        <end position="566"/>
    </location>
</feature>
<dbReference type="Proteomes" id="UP001499909">
    <property type="component" value="Unassembled WGS sequence"/>
</dbReference>
<dbReference type="SUPFAM" id="SSF101898">
    <property type="entry name" value="NHL repeat"/>
    <property type="match status" value="1"/>
</dbReference>
<dbReference type="PANTHER" id="PTHR35580">
    <property type="entry name" value="CELL SURFACE GLYCOPROTEIN (S-LAYER PROTEIN)-LIKE PROTEIN"/>
    <property type="match status" value="1"/>
</dbReference>
<keyword evidence="1" id="KW-0732">Signal</keyword>
<dbReference type="EMBL" id="BAABDH010000025">
    <property type="protein sequence ID" value="GAA3931825.1"/>
    <property type="molecule type" value="Genomic_DNA"/>
</dbReference>
<dbReference type="PANTHER" id="PTHR35580:SF1">
    <property type="entry name" value="PHYTASE-LIKE DOMAIN-CONTAINING PROTEIN"/>
    <property type="match status" value="1"/>
</dbReference>
<gene>
    <name evidence="2" type="ORF">GCM10022406_16100</name>
</gene>
<dbReference type="InterPro" id="IPR011043">
    <property type="entry name" value="Gal_Oxase/kelch_b-propeller"/>
</dbReference>
<name>A0ABP7MWW7_9BACT</name>
<feature type="signal peptide" evidence="1">
    <location>
        <begin position="1"/>
        <end position="22"/>
    </location>
</feature>
<dbReference type="SUPFAM" id="SSF50965">
    <property type="entry name" value="Galactose oxidase, central domain"/>
    <property type="match status" value="1"/>
</dbReference>
<evidence type="ECO:0008006" key="4">
    <source>
        <dbReference type="Google" id="ProtNLM"/>
    </source>
</evidence>
<sequence length="566" mass="60018">MHAMATLLSMLVVVSATNAAQAQSFDRAVVCASGIGAYGWGPAQVTIDGQGNTYVTGRFNGTITLGGFVLSATQKAPSYSFPSDNFVAKLDADGNYLWAVQMADNQAAVITKPVVDAAGDVYVAGSFSSYSIRFGTSGPVLFNSSARSEGFIAKLQGSTGQWLWARRAGGVGDDYLDLPVVNSAGNLCLLGFNGGTAADAGPFSVSGRQHFLAQLNPAGVWQWVRPLGNPEARIANLLLDAQDNLYLAGTFRSPSITFGATTLTTQSVPGTPSYSYELFVAKANAAGTWQWAVQGDAVTHQNLVEGATLSADGLGHLYVAGSYTNRSMRIGATVLLNLSTQYPLPNPLPPVPYTNNYYPDAFVACLDTAGQWQWATRNGGTYFEQVSKVMTDTQGRVYVLGFLDEMRPAISLAQKVGQLDAATGRWRTVQSLAPSRVQDMALDRQDRLTLAGYFDEPTAQFGSFTLPSAGTGSTGFLARQGPGPLATRSPASSAAWQVWPNPSGQGEAWVLGPQPGKAVHLVDVLGRVVLRTHMPPAGALRLNTATLPKGLYVLRSQNQTARLVIN</sequence>
<dbReference type="InterPro" id="IPR026444">
    <property type="entry name" value="Secre_tail"/>
</dbReference>
<comment type="caution">
    <text evidence="2">The sequence shown here is derived from an EMBL/GenBank/DDBJ whole genome shotgun (WGS) entry which is preliminary data.</text>
</comment>
<dbReference type="NCBIfam" id="TIGR04183">
    <property type="entry name" value="Por_Secre_tail"/>
    <property type="match status" value="1"/>
</dbReference>
<dbReference type="InterPro" id="IPR052918">
    <property type="entry name" value="Motility_Chemotaxis_Reg"/>
</dbReference>